<dbReference type="OrthoDB" id="49666at2"/>
<dbReference type="AlphaFoldDB" id="A0A4R0MPZ4"/>
<dbReference type="Proteomes" id="UP000292884">
    <property type="component" value="Unassembled WGS sequence"/>
</dbReference>
<comment type="caution">
    <text evidence="2">The sequence shown here is derived from an EMBL/GenBank/DDBJ whole genome shotgun (WGS) entry which is preliminary data.</text>
</comment>
<proteinExistence type="inferred from homology"/>
<dbReference type="Gene3D" id="3.30.420.40">
    <property type="match status" value="2"/>
</dbReference>
<dbReference type="PANTHER" id="PTHR18964:SF149">
    <property type="entry name" value="BIFUNCTIONAL UDP-N-ACETYLGLUCOSAMINE 2-EPIMERASE_N-ACETYLMANNOSAMINE KINASE"/>
    <property type="match status" value="1"/>
</dbReference>
<reference evidence="2 3" key="1">
    <citation type="submission" date="2019-02" db="EMBL/GenBank/DDBJ databases">
        <title>Pedobacter sp. RP-1-13 sp. nov., isolated from Arctic soil.</title>
        <authorList>
            <person name="Dahal R.H."/>
        </authorList>
    </citation>
    <scope>NUCLEOTIDE SEQUENCE [LARGE SCALE GENOMIC DNA]</scope>
    <source>
        <strain evidence="2 3">RP-1-13</strain>
    </source>
</reference>
<evidence type="ECO:0000313" key="3">
    <source>
        <dbReference type="Proteomes" id="UP000292884"/>
    </source>
</evidence>
<name>A0A4R0MPZ4_9SPHI</name>
<dbReference type="InterPro" id="IPR000600">
    <property type="entry name" value="ROK"/>
</dbReference>
<dbReference type="Pfam" id="PF00480">
    <property type="entry name" value="ROK"/>
    <property type="match status" value="1"/>
</dbReference>
<organism evidence="2 3">
    <name type="scientific">Pedobacter frigiditerrae</name>
    <dbReference type="NCBI Taxonomy" id="2530452"/>
    <lineage>
        <taxon>Bacteria</taxon>
        <taxon>Pseudomonadati</taxon>
        <taxon>Bacteroidota</taxon>
        <taxon>Sphingobacteriia</taxon>
        <taxon>Sphingobacteriales</taxon>
        <taxon>Sphingobacteriaceae</taxon>
        <taxon>Pedobacter</taxon>
    </lineage>
</organism>
<dbReference type="PANTHER" id="PTHR18964">
    <property type="entry name" value="ROK (REPRESSOR, ORF, KINASE) FAMILY"/>
    <property type="match status" value="1"/>
</dbReference>
<evidence type="ECO:0000313" key="2">
    <source>
        <dbReference type="EMBL" id="TCC88617.1"/>
    </source>
</evidence>
<evidence type="ECO:0000256" key="1">
    <source>
        <dbReference type="ARBA" id="ARBA00006479"/>
    </source>
</evidence>
<sequence>MHKSIILGADIGGSHITVCLVDVLERKIINDVMVRRNVNSDGNAQEIISQWCAAIFELFENAAFKPLKMGIAMPGPFDYERGISYIKGLNKYESLYGLNVKELLAAELDILPECINILNDAPCFLQGEVFGGAAKGYKNVIGITLGTGFGSAIYSDERARDAEFWQIPFKDSIAEHYFSTNWFLNQYQLLTGETLGSVKDLVAKFPQERTIVKNIFEEFGCNLALFLDKAITRESPELLVCGGNISKAFDFFGPSLLSQLKLRNNPILVKTTSLGEQSALIGAASSWYAGSVVDNLI</sequence>
<protein>
    <submittedName>
        <fullName evidence="2">ROK family protein</fullName>
    </submittedName>
</protein>
<dbReference type="InterPro" id="IPR043129">
    <property type="entry name" value="ATPase_NBD"/>
</dbReference>
<gene>
    <name evidence="2" type="ORF">EZ428_18430</name>
</gene>
<accession>A0A4R0MPZ4</accession>
<dbReference type="RefSeq" id="WP_131554671.1">
    <property type="nucleotide sequence ID" value="NZ_SJSK01000005.1"/>
</dbReference>
<dbReference type="CDD" id="cd23763">
    <property type="entry name" value="ASKHA_ATPase_ROK"/>
    <property type="match status" value="1"/>
</dbReference>
<dbReference type="SUPFAM" id="SSF53067">
    <property type="entry name" value="Actin-like ATPase domain"/>
    <property type="match status" value="1"/>
</dbReference>
<comment type="similarity">
    <text evidence="1">Belongs to the ROK (NagC/XylR) family.</text>
</comment>
<dbReference type="EMBL" id="SJSK01000005">
    <property type="protein sequence ID" value="TCC88617.1"/>
    <property type="molecule type" value="Genomic_DNA"/>
</dbReference>
<keyword evidence="3" id="KW-1185">Reference proteome</keyword>